<feature type="region of interest" description="Disordered" evidence="1">
    <location>
        <begin position="182"/>
        <end position="204"/>
    </location>
</feature>
<dbReference type="KEGG" id="npv:OHM77_10205"/>
<dbReference type="SUPFAM" id="SSF53254">
    <property type="entry name" value="Phosphoglycerate mutase-like"/>
    <property type="match status" value="1"/>
</dbReference>
<accession>A0AA49FJE0</accession>
<dbReference type="Gene3D" id="3.40.50.1240">
    <property type="entry name" value="Phosphoglycerate mutase-like"/>
    <property type="match status" value="1"/>
</dbReference>
<dbReference type="EMBL" id="CP107246">
    <property type="protein sequence ID" value="WIM05064.1"/>
    <property type="molecule type" value="Genomic_DNA"/>
</dbReference>
<dbReference type="AlphaFoldDB" id="A0AA49FJE0"/>
<dbReference type="Pfam" id="PF00300">
    <property type="entry name" value="His_Phos_1"/>
    <property type="match status" value="1"/>
</dbReference>
<name>A0AA49FJE0_9PROT</name>
<proteinExistence type="predicted"/>
<dbReference type="Proteomes" id="UP001234916">
    <property type="component" value="Chromosome"/>
</dbReference>
<protein>
    <submittedName>
        <fullName evidence="2">Alpha-ribazole phosphatase family protein</fullName>
    </submittedName>
</protein>
<dbReference type="CDD" id="cd07067">
    <property type="entry name" value="HP_PGM_like"/>
    <property type="match status" value="1"/>
</dbReference>
<reference evidence="2" key="1">
    <citation type="journal article" date="2023" name="Nat. Microbiol.">
        <title>Enrichment and characterization of a nitric oxide-reducing microbial community in a continuous bioreactor.</title>
        <authorList>
            <person name="Garrido-Amador P."/>
            <person name="Stortenbeker N."/>
            <person name="Wessels H.J.C.T."/>
            <person name="Speth D.R."/>
            <person name="Garcia-Heredia I."/>
            <person name="Kartal B."/>
        </authorList>
    </citation>
    <scope>NUCLEOTIDE SEQUENCE</scope>
    <source>
        <strain evidence="2">MAG1</strain>
    </source>
</reference>
<evidence type="ECO:0000313" key="2">
    <source>
        <dbReference type="EMBL" id="WIM05064.1"/>
    </source>
</evidence>
<dbReference type="SMART" id="SM00855">
    <property type="entry name" value="PGAM"/>
    <property type="match status" value="1"/>
</dbReference>
<sequence length="204" mass="22233">MELWLIRHPEPEVPPGVCYGQSDLAVREGALESALRGLSLPAFDRLRTSPARRCRELARRLHDASFEDARLSERHFGAWEGRNWDEIGRCDRALLDAWATDPWGFAPPGGESARMLVERVDAALREEAASGGVAVWVTHQGVVRAAAGLLLGLPDEEWMTLRVGFGEALRIVAGKKETAADGRLSHLPPAGIEEEGEHPAAASC</sequence>
<organism evidence="2">
    <name type="scientific">Candidatus Nitricoxidivorans perseverans</name>
    <dbReference type="NCBI Taxonomy" id="2975601"/>
    <lineage>
        <taxon>Bacteria</taxon>
        <taxon>Pseudomonadati</taxon>
        <taxon>Pseudomonadota</taxon>
        <taxon>Betaproteobacteria</taxon>
        <taxon>Nitrosomonadales</taxon>
        <taxon>Sterolibacteriaceae</taxon>
        <taxon>Candidatus Nitricoxidivorans</taxon>
    </lineage>
</organism>
<evidence type="ECO:0000256" key="1">
    <source>
        <dbReference type="SAM" id="MobiDB-lite"/>
    </source>
</evidence>
<dbReference type="InterPro" id="IPR029033">
    <property type="entry name" value="His_PPase_superfam"/>
</dbReference>
<gene>
    <name evidence="2" type="ORF">OHM77_10205</name>
</gene>
<dbReference type="InterPro" id="IPR013078">
    <property type="entry name" value="His_Pase_superF_clade-1"/>
</dbReference>